<sequence>MAIIKIPTVTDSYTGFVTEAREVEGKFGIQACYTFSNGDQLYMPVKSSTIQLLRCGGFDNGQNPPAVEYAAVAGNTLHFSRTANRTENSSPYYNIEIANGAAPAPSKRLPSPTVVPGAQVPLNPDKGPQTAASATDSPSWDALVQSYARAWQTVSQIQGANGTADSVQAGTATLLIAADKRGIVIPAQTKRVAAPLPSKSTYEEPLPEYTDHDSLPF</sequence>
<dbReference type="EMBL" id="LR796324">
    <property type="protein sequence ID" value="CAB4136774.1"/>
    <property type="molecule type" value="Genomic_DNA"/>
</dbReference>
<evidence type="ECO:0000313" key="3">
    <source>
        <dbReference type="EMBL" id="CAB4151620.1"/>
    </source>
</evidence>
<gene>
    <name evidence="2" type="ORF">UFOVP305_20</name>
    <name evidence="3" type="ORF">UFOVP593_25</name>
    <name evidence="4" type="ORF">UFOVP842_35</name>
</gene>
<feature type="region of interest" description="Disordered" evidence="1">
    <location>
        <begin position="195"/>
        <end position="217"/>
    </location>
</feature>
<evidence type="ECO:0000313" key="4">
    <source>
        <dbReference type="EMBL" id="CAB4166555.1"/>
    </source>
</evidence>
<evidence type="ECO:0000313" key="2">
    <source>
        <dbReference type="EMBL" id="CAB4136774.1"/>
    </source>
</evidence>
<accession>A0A6J5N2U2</accession>
<dbReference type="EMBL" id="LR796565">
    <property type="protein sequence ID" value="CAB4151620.1"/>
    <property type="molecule type" value="Genomic_DNA"/>
</dbReference>
<dbReference type="EMBL" id="LR796793">
    <property type="protein sequence ID" value="CAB4166555.1"/>
    <property type="molecule type" value="Genomic_DNA"/>
</dbReference>
<name>A0A6J5N2U2_9CAUD</name>
<proteinExistence type="predicted"/>
<protein>
    <submittedName>
        <fullName evidence="3">Uncharacterized protein</fullName>
    </submittedName>
</protein>
<organism evidence="3">
    <name type="scientific">uncultured Caudovirales phage</name>
    <dbReference type="NCBI Taxonomy" id="2100421"/>
    <lineage>
        <taxon>Viruses</taxon>
        <taxon>Duplodnaviria</taxon>
        <taxon>Heunggongvirae</taxon>
        <taxon>Uroviricota</taxon>
        <taxon>Caudoviricetes</taxon>
        <taxon>Peduoviridae</taxon>
        <taxon>Maltschvirus</taxon>
        <taxon>Maltschvirus maltsch</taxon>
    </lineage>
</organism>
<evidence type="ECO:0000256" key="1">
    <source>
        <dbReference type="SAM" id="MobiDB-lite"/>
    </source>
</evidence>
<reference evidence="3" key="1">
    <citation type="submission" date="2020-04" db="EMBL/GenBank/DDBJ databases">
        <authorList>
            <person name="Chiriac C."/>
            <person name="Salcher M."/>
            <person name="Ghai R."/>
            <person name="Kavagutti S V."/>
        </authorList>
    </citation>
    <scope>NUCLEOTIDE SEQUENCE</scope>
</reference>